<reference evidence="1" key="1">
    <citation type="submission" date="2017-02" db="UniProtKB">
        <authorList>
            <consortium name="WormBaseParasite"/>
        </authorList>
    </citation>
    <scope>IDENTIFICATION</scope>
</reference>
<dbReference type="AlphaFoldDB" id="A0A0R3T830"/>
<organism evidence="1">
    <name type="scientific">Rodentolepis nana</name>
    <name type="common">Dwarf tapeworm</name>
    <name type="synonym">Hymenolepis nana</name>
    <dbReference type="NCBI Taxonomy" id="102285"/>
    <lineage>
        <taxon>Eukaryota</taxon>
        <taxon>Metazoa</taxon>
        <taxon>Spiralia</taxon>
        <taxon>Lophotrochozoa</taxon>
        <taxon>Platyhelminthes</taxon>
        <taxon>Cestoda</taxon>
        <taxon>Eucestoda</taxon>
        <taxon>Cyclophyllidea</taxon>
        <taxon>Hymenolepididae</taxon>
        <taxon>Rodentolepis</taxon>
    </lineage>
</organism>
<protein>
    <submittedName>
        <fullName evidence="1">Pyr_redox_dim domain-containing protein</fullName>
    </submittedName>
</protein>
<accession>A0A0R3T830</accession>
<evidence type="ECO:0000313" key="1">
    <source>
        <dbReference type="WBParaSite" id="HNAJ_0000321801-mRNA-1"/>
    </source>
</evidence>
<sequence length="79" mass="8399">MNFAYITSSGSVISYDDLSEVEVTAKLSARGVDEVSSPDCDFEQIDFINKAYISSSGSSVSFVKLFTAAVALAKESAKC</sequence>
<dbReference type="WBParaSite" id="HNAJ_0000321801-mRNA-1">
    <property type="protein sequence ID" value="HNAJ_0000321801-mRNA-1"/>
    <property type="gene ID" value="HNAJ_0000321801"/>
</dbReference>
<name>A0A0R3T830_RODNA</name>
<proteinExistence type="predicted"/>